<dbReference type="AlphaFoldDB" id="A0A974CZ57"/>
<proteinExistence type="predicted"/>
<dbReference type="Proteomes" id="UP000694892">
    <property type="component" value="Chromosome 4S"/>
</dbReference>
<dbReference type="EMBL" id="CM004473">
    <property type="protein sequence ID" value="OCT82093.1"/>
    <property type="molecule type" value="Genomic_DNA"/>
</dbReference>
<evidence type="ECO:0000313" key="1">
    <source>
        <dbReference type="EMBL" id="OCT82093.1"/>
    </source>
</evidence>
<reference evidence="2" key="1">
    <citation type="journal article" date="2016" name="Nature">
        <title>Genome evolution in the allotetraploid frog Xenopus laevis.</title>
        <authorList>
            <person name="Session A.M."/>
            <person name="Uno Y."/>
            <person name="Kwon T."/>
            <person name="Chapman J.A."/>
            <person name="Toyoda A."/>
            <person name="Takahashi S."/>
            <person name="Fukui A."/>
            <person name="Hikosaka A."/>
            <person name="Suzuki A."/>
            <person name="Kondo M."/>
            <person name="van Heeringen S.J."/>
            <person name="Quigley I."/>
            <person name="Heinz S."/>
            <person name="Ogino H."/>
            <person name="Ochi H."/>
            <person name="Hellsten U."/>
            <person name="Lyons J.B."/>
            <person name="Simakov O."/>
            <person name="Putnam N."/>
            <person name="Stites J."/>
            <person name="Kuroki Y."/>
            <person name="Tanaka T."/>
            <person name="Michiue T."/>
            <person name="Watanabe M."/>
            <person name="Bogdanovic O."/>
            <person name="Lister R."/>
            <person name="Georgiou G."/>
            <person name="Paranjpe S.S."/>
            <person name="van Kruijsbergen I."/>
            <person name="Shu S."/>
            <person name="Carlson J."/>
            <person name="Kinoshita T."/>
            <person name="Ohta Y."/>
            <person name="Mawaribuchi S."/>
            <person name="Jenkins J."/>
            <person name="Grimwood J."/>
            <person name="Schmutz J."/>
            <person name="Mitros T."/>
            <person name="Mozaffari S.V."/>
            <person name="Suzuki Y."/>
            <person name="Haramoto Y."/>
            <person name="Yamamoto T.S."/>
            <person name="Takagi C."/>
            <person name="Heald R."/>
            <person name="Miller K."/>
            <person name="Haudenschild C."/>
            <person name="Kitzman J."/>
            <person name="Nakayama T."/>
            <person name="Izutsu Y."/>
            <person name="Robert J."/>
            <person name="Fortriede J."/>
            <person name="Burns K."/>
            <person name="Lotay V."/>
            <person name="Karimi K."/>
            <person name="Yasuoka Y."/>
            <person name="Dichmann D.S."/>
            <person name="Flajnik M.F."/>
            <person name="Houston D.W."/>
            <person name="Shendure J."/>
            <person name="DuPasquier L."/>
            <person name="Vize P.D."/>
            <person name="Zorn A.M."/>
            <person name="Ito M."/>
            <person name="Marcotte E.M."/>
            <person name="Wallingford J.B."/>
            <person name="Ito Y."/>
            <person name="Asashima M."/>
            <person name="Ueno N."/>
            <person name="Matsuda Y."/>
            <person name="Veenstra G.J."/>
            <person name="Fujiyama A."/>
            <person name="Harland R.M."/>
            <person name="Taira M."/>
            <person name="Rokhsar D.S."/>
        </authorList>
    </citation>
    <scope>NUCLEOTIDE SEQUENCE [LARGE SCALE GENOMIC DNA]</scope>
    <source>
        <strain evidence="2">J</strain>
    </source>
</reference>
<name>A0A974CZ57_XENLA</name>
<protein>
    <submittedName>
        <fullName evidence="1">Uncharacterized protein</fullName>
    </submittedName>
</protein>
<sequence length="85" mass="9979">MFRDIILHLQPDLCPVPRHPELLLIVNTSEWGQHPALPPQPDHNILRGDRFILKEHSHHHCLWPGYRPESLQLTSYSRSQAFTNE</sequence>
<organism evidence="1 2">
    <name type="scientific">Xenopus laevis</name>
    <name type="common">African clawed frog</name>
    <dbReference type="NCBI Taxonomy" id="8355"/>
    <lineage>
        <taxon>Eukaryota</taxon>
        <taxon>Metazoa</taxon>
        <taxon>Chordata</taxon>
        <taxon>Craniata</taxon>
        <taxon>Vertebrata</taxon>
        <taxon>Euteleostomi</taxon>
        <taxon>Amphibia</taxon>
        <taxon>Batrachia</taxon>
        <taxon>Anura</taxon>
        <taxon>Pipoidea</taxon>
        <taxon>Pipidae</taxon>
        <taxon>Xenopodinae</taxon>
        <taxon>Xenopus</taxon>
        <taxon>Xenopus</taxon>
    </lineage>
</organism>
<evidence type="ECO:0000313" key="2">
    <source>
        <dbReference type="Proteomes" id="UP000694892"/>
    </source>
</evidence>
<gene>
    <name evidence="1" type="ORF">XELAEV_18024601mg</name>
</gene>
<accession>A0A974CZ57</accession>